<name>A0A1Q9CG05_SYMMI</name>
<protein>
    <submittedName>
        <fullName evidence="2">Uncharacterized protein</fullName>
    </submittedName>
</protein>
<sequence>MAARDGNTDCTTGINATRGMHLSRPLPYAVWSDQACGGVSIPDIPMTALPDKCMVKHFVDVIMDVPPPNKQMIESVVNQGKWSHAPAPYCPKTVMDVKLITQFVVLPQDNGNMCILKHVQAPDVKLTRDVIDKLCYGSVYGLKWQGHNVYDFKKGFQWFLEQLGGWQCRFFGLSPTYAHQQKSSGGGFHLGDLSEEDIDKGFAFIEQEAAHLASEYKRVQWITKNLNINADSPIYQWPVGVVEKSLRAIQTDGVLSLPIEDFYLNLADLEFDALHFGINQIIKSMTTRAAGIVGGPGSGKTPLARILALCASRYWKRQLSLTSPPSFREASEFDFFRGQPGRKDRPDIHDDGRLAEEPIRKMKGFTDVGCTMLTKERWGAAKFVQGQFQVFVCNDYDTTAWVEAHKDLVSGTISHMPHEDFLKVIRPVFPNDTPPPHIMAVLKRANILVNIGKLMVFREAGQHEKSVPCLSMESHVDYLKLDGQQKYHQYLHGKLSKPSSSEKDVEWEASYVDALLNDKTLPKPKPTIRNADAVRRLFRGVSPRREVSPPRNLPASSTSANSSRVVPPFPEAVTVKQESFQFRRALTGLTGQCIDLCSPPKKVSKTAITSDVKAEMPEEVTSNAAGVVDLHAEPVGIHSSQMDVASDVVDPMDDLEAELERYMEDQIKWKRTLPELIKASDSHIIRILIADKWKDAVVNSSIVASQAALLLLKLHRVPQSIIHMLLNVNHKAIEDVERKLCKLRQEHVESKEKAIQFGNGKSWVDVEADEATFDKRDISNCLEFKHLIKSPNATIMWEQWAGIVQRGRPETLILYKLQPKITVKRAPGPGAIRRIEWKGLAAKWLLNRKVVLHTDSAKSYKLKVSGVLHDRVVHCKKRVKIQGKWTWRAPHYVRIVKHKLPGGKGKTLNVKSGTQIIDRCWRFLKERVRVNQHTKCGSALLRAKLRSAQYEYWHRTDDLWVATGHLCQDLQKGLTLAETSTRWLQAPTQNSSLVLADLTTREEMRWLTDLTLKLGERCGRLRAGALLVEEAQDKDTSEGTYHAVGGLLMGLPAVVDEDLVGLSQTWTKRVQLNLEKRQKLHGELGGQSVESVFEGVDSLKIMLEDAEFAETRAQSEFIEAMVGLGGLDSMASEAVVHEQDEKEGEETLVQVGHLTTDIITVAEETSGEDMISFSNTNLLDDLSSVDDLQGQITELADLDQEVVSQLAEGLKLPAQVEPALIEGDEEDILESGEEEFQEEAGSSRVQQKRDEEEEEAADEPILPTAATKEPEIGLEEGAVEQGRGMGDEDFAVEANALAVDMQEDVGSFHGSGYESRLDGDGYKSPSGPGLQEGPESPTPRTPRQASFREESSSRSIRGQKEPTPQAADVAPQAELLAQTGQAELLALAEGEDPVNDSPSRPMSQPSTAAIRTTEEVSRHGLEASFLEVLICSEEWGKCSCQLGLCSPLLFRMDEATQVIDSNRTISPRRPSTRVPVADLIKQDLLGASKLQVQDELEVHADPPSEDLAESVQDTATIPGDSLPSLAEASKEDMRTKTPPGAVSSRTDLQDGMPARRGETDSDTSPRQKNTWAQPPFAAPHDAGAQKQEKDQALVEAGAQGYDDVGKESSAESSAASAPDDFPDEEHPEGPAIAELRLADEEPRAVLEKEPQAQALLAETRSSLPDVSPMPSAEIRNAGTVIQAHAPCAVRSLTKRCACSYRGYNMYSASD</sequence>
<feature type="region of interest" description="Disordered" evidence="1">
    <location>
        <begin position="1498"/>
        <end position="1646"/>
    </location>
</feature>
<proteinExistence type="predicted"/>
<reference evidence="2 3" key="1">
    <citation type="submission" date="2016-02" db="EMBL/GenBank/DDBJ databases">
        <title>Genome analysis of coral dinoflagellate symbionts highlights evolutionary adaptations to a symbiotic lifestyle.</title>
        <authorList>
            <person name="Aranda M."/>
            <person name="Li Y."/>
            <person name="Liew Y.J."/>
            <person name="Baumgarten S."/>
            <person name="Simakov O."/>
            <person name="Wilson M."/>
            <person name="Piel J."/>
            <person name="Ashoor H."/>
            <person name="Bougouffa S."/>
            <person name="Bajic V.B."/>
            <person name="Ryu T."/>
            <person name="Ravasi T."/>
            <person name="Bayer T."/>
            <person name="Micklem G."/>
            <person name="Kim H."/>
            <person name="Bhak J."/>
            <person name="Lajeunesse T.C."/>
            <person name="Voolstra C.R."/>
        </authorList>
    </citation>
    <scope>NUCLEOTIDE SEQUENCE [LARGE SCALE GENOMIC DNA]</scope>
    <source>
        <strain evidence="2 3">CCMP2467</strain>
    </source>
</reference>
<keyword evidence="3" id="KW-1185">Reference proteome</keyword>
<feature type="region of interest" description="Disordered" evidence="1">
    <location>
        <begin position="1391"/>
        <end position="1412"/>
    </location>
</feature>
<comment type="caution">
    <text evidence="2">The sequence shown here is derived from an EMBL/GenBank/DDBJ whole genome shotgun (WGS) entry which is preliminary data.</text>
</comment>
<accession>A0A1Q9CG05</accession>
<evidence type="ECO:0000313" key="2">
    <source>
        <dbReference type="EMBL" id="OLP81863.1"/>
    </source>
</evidence>
<feature type="compositionally biased region" description="Polar residues" evidence="1">
    <location>
        <begin position="554"/>
        <end position="564"/>
    </location>
</feature>
<feature type="compositionally biased region" description="Basic and acidic residues" evidence="1">
    <location>
        <begin position="1636"/>
        <end position="1646"/>
    </location>
</feature>
<evidence type="ECO:0000313" key="3">
    <source>
        <dbReference type="Proteomes" id="UP000186817"/>
    </source>
</evidence>
<evidence type="ECO:0000256" key="1">
    <source>
        <dbReference type="SAM" id="MobiDB-lite"/>
    </source>
</evidence>
<feature type="region of interest" description="Disordered" evidence="1">
    <location>
        <begin position="1230"/>
        <end position="1273"/>
    </location>
</feature>
<dbReference type="EMBL" id="LSRX01001243">
    <property type="protein sequence ID" value="OLP81863.1"/>
    <property type="molecule type" value="Genomic_DNA"/>
</dbReference>
<dbReference type="Proteomes" id="UP000186817">
    <property type="component" value="Unassembled WGS sequence"/>
</dbReference>
<feature type="compositionally biased region" description="Basic and acidic residues" evidence="1">
    <location>
        <begin position="1553"/>
        <end position="1565"/>
    </location>
</feature>
<dbReference type="OrthoDB" id="408038at2759"/>
<feature type="compositionally biased region" description="Polar residues" evidence="1">
    <location>
        <begin position="1396"/>
        <end position="1410"/>
    </location>
</feature>
<organism evidence="2 3">
    <name type="scientific">Symbiodinium microadriaticum</name>
    <name type="common">Dinoflagellate</name>
    <name type="synonym">Zooxanthella microadriatica</name>
    <dbReference type="NCBI Taxonomy" id="2951"/>
    <lineage>
        <taxon>Eukaryota</taxon>
        <taxon>Sar</taxon>
        <taxon>Alveolata</taxon>
        <taxon>Dinophyceae</taxon>
        <taxon>Suessiales</taxon>
        <taxon>Symbiodiniaceae</taxon>
        <taxon>Symbiodinium</taxon>
    </lineage>
</organism>
<gene>
    <name evidence="2" type="ORF">AK812_SmicGene37545</name>
</gene>
<feature type="region of interest" description="Disordered" evidence="1">
    <location>
        <begin position="542"/>
        <end position="565"/>
    </location>
</feature>
<feature type="region of interest" description="Disordered" evidence="1">
    <location>
        <begin position="1308"/>
        <end position="1369"/>
    </location>
</feature>